<keyword evidence="4" id="KW-1185">Reference proteome</keyword>
<reference evidence="4" key="1">
    <citation type="journal article" date="2013" name="Nature">
        <title>Pan genome of the phytoplankton Emiliania underpins its global distribution.</title>
        <authorList>
            <person name="Read B.A."/>
            <person name="Kegel J."/>
            <person name="Klute M.J."/>
            <person name="Kuo A."/>
            <person name="Lefebvre S.C."/>
            <person name="Maumus F."/>
            <person name="Mayer C."/>
            <person name="Miller J."/>
            <person name="Monier A."/>
            <person name="Salamov A."/>
            <person name="Young J."/>
            <person name="Aguilar M."/>
            <person name="Claverie J.M."/>
            <person name="Frickenhaus S."/>
            <person name="Gonzalez K."/>
            <person name="Herman E.K."/>
            <person name="Lin Y.C."/>
            <person name="Napier J."/>
            <person name="Ogata H."/>
            <person name="Sarno A.F."/>
            <person name="Shmutz J."/>
            <person name="Schroeder D."/>
            <person name="de Vargas C."/>
            <person name="Verret F."/>
            <person name="von Dassow P."/>
            <person name="Valentin K."/>
            <person name="Van de Peer Y."/>
            <person name="Wheeler G."/>
            <person name="Dacks J.B."/>
            <person name="Delwiche C.F."/>
            <person name="Dyhrman S.T."/>
            <person name="Glockner G."/>
            <person name="John U."/>
            <person name="Richards T."/>
            <person name="Worden A.Z."/>
            <person name="Zhang X."/>
            <person name="Grigoriev I.V."/>
            <person name="Allen A.E."/>
            <person name="Bidle K."/>
            <person name="Borodovsky M."/>
            <person name="Bowler C."/>
            <person name="Brownlee C."/>
            <person name="Cock J.M."/>
            <person name="Elias M."/>
            <person name="Gladyshev V.N."/>
            <person name="Groth M."/>
            <person name="Guda C."/>
            <person name="Hadaegh A."/>
            <person name="Iglesias-Rodriguez M.D."/>
            <person name="Jenkins J."/>
            <person name="Jones B.M."/>
            <person name="Lawson T."/>
            <person name="Leese F."/>
            <person name="Lindquist E."/>
            <person name="Lobanov A."/>
            <person name="Lomsadze A."/>
            <person name="Malik S.B."/>
            <person name="Marsh M.E."/>
            <person name="Mackinder L."/>
            <person name="Mock T."/>
            <person name="Mueller-Roeber B."/>
            <person name="Pagarete A."/>
            <person name="Parker M."/>
            <person name="Probert I."/>
            <person name="Quesneville H."/>
            <person name="Raines C."/>
            <person name="Rensing S.A."/>
            <person name="Riano-Pachon D.M."/>
            <person name="Richier S."/>
            <person name="Rokitta S."/>
            <person name="Shiraiwa Y."/>
            <person name="Soanes D.M."/>
            <person name="van der Giezen M."/>
            <person name="Wahlund T.M."/>
            <person name="Williams B."/>
            <person name="Wilson W."/>
            <person name="Wolfe G."/>
            <person name="Wurch L.L."/>
        </authorList>
    </citation>
    <scope>NUCLEOTIDE SEQUENCE</scope>
</reference>
<feature type="domain" description="Nascent polypeptide-associated complex subunit alpha-like UBA" evidence="2">
    <location>
        <begin position="113"/>
        <end position="152"/>
    </location>
</feature>
<dbReference type="HOGENOM" id="CLU_057806_2_1_1"/>
<dbReference type="RefSeq" id="XP_005785692.1">
    <property type="nucleotide sequence ID" value="XM_005785635.1"/>
</dbReference>
<dbReference type="GeneID" id="17278534"/>
<dbReference type="STRING" id="2903.R1DCT2"/>
<organism evidence="3 4">
    <name type="scientific">Emiliania huxleyi (strain CCMP1516)</name>
    <dbReference type="NCBI Taxonomy" id="280463"/>
    <lineage>
        <taxon>Eukaryota</taxon>
        <taxon>Haptista</taxon>
        <taxon>Haptophyta</taxon>
        <taxon>Prymnesiophyceae</taxon>
        <taxon>Isochrysidales</taxon>
        <taxon>Noelaerhabdaceae</taxon>
        <taxon>Emiliania</taxon>
    </lineage>
</organism>
<dbReference type="OMA" id="ALMELTI"/>
<dbReference type="KEGG" id="ehx:EMIHUDRAFT_421007"/>
<dbReference type="FunFam" id="1.10.8.10:FF:000006">
    <property type="entry name" value="Putative nascent polypeptide-associated complex subunit alpha"/>
    <property type="match status" value="1"/>
</dbReference>
<dbReference type="CDD" id="cd14415">
    <property type="entry name" value="UBA_NACA_NACP1"/>
    <property type="match status" value="1"/>
</dbReference>
<sequence length="153" mass="16434">MSIVEEVEDPEIEDSDEEDSDEDMPELEAAEGGDGDAASDTYIIFGEAKIEDLSAQAQQAAAERFKRPAGISFLAAAEQFKEPVMTNKPEMAKVTKPVIEEIGGEDGEVDETGVEPKDVELVMSQAGVSRAKAVKALKINEGDIVNAIMELTM</sequence>
<protein>
    <recommendedName>
        <fullName evidence="2">Nascent polypeptide-associated complex subunit alpha-like UBA domain-containing protein</fullName>
    </recommendedName>
</protein>
<feature type="region of interest" description="Disordered" evidence="1">
    <location>
        <begin position="1"/>
        <end position="38"/>
    </location>
</feature>
<dbReference type="Gene3D" id="1.10.8.10">
    <property type="entry name" value="DNA helicase RuvA subunit, C-terminal domain"/>
    <property type="match status" value="1"/>
</dbReference>
<dbReference type="Pfam" id="PF19026">
    <property type="entry name" value="UBA_HYPK"/>
    <property type="match status" value="1"/>
</dbReference>
<dbReference type="AlphaFoldDB" id="A0A0D3KBX8"/>
<dbReference type="eggNOG" id="KOG2239">
    <property type="taxonomic scope" value="Eukaryota"/>
</dbReference>
<dbReference type="PaxDb" id="2903-EOD33263"/>
<accession>A0A0D3KBX8</accession>
<proteinExistence type="predicted"/>
<dbReference type="GO" id="GO:0005854">
    <property type="term" value="C:nascent polypeptide-associated complex"/>
    <property type="evidence" value="ECO:0007669"/>
    <property type="project" value="InterPro"/>
</dbReference>
<name>A0A0D3KBX8_EMIH1</name>
<dbReference type="InterPro" id="IPR016641">
    <property type="entry name" value="EGD2/NACA0like"/>
</dbReference>
<evidence type="ECO:0000313" key="3">
    <source>
        <dbReference type="EnsemblProtists" id="EOD33263"/>
    </source>
</evidence>
<dbReference type="Proteomes" id="UP000013827">
    <property type="component" value="Unassembled WGS sequence"/>
</dbReference>
<evidence type="ECO:0000313" key="4">
    <source>
        <dbReference type="Proteomes" id="UP000013827"/>
    </source>
</evidence>
<dbReference type="InterPro" id="IPR038187">
    <property type="entry name" value="NAC_A/B_dom_sf"/>
</dbReference>
<dbReference type="Gene3D" id="2.20.70.30">
    <property type="entry name" value="Nascent polypeptide-associated complex domain"/>
    <property type="match status" value="1"/>
</dbReference>
<feature type="compositionally biased region" description="Acidic residues" evidence="1">
    <location>
        <begin position="1"/>
        <end position="34"/>
    </location>
</feature>
<reference evidence="3" key="2">
    <citation type="submission" date="2024-10" db="UniProtKB">
        <authorList>
            <consortium name="EnsemblProtists"/>
        </authorList>
    </citation>
    <scope>IDENTIFICATION</scope>
</reference>
<evidence type="ECO:0000256" key="1">
    <source>
        <dbReference type="SAM" id="MobiDB-lite"/>
    </source>
</evidence>
<dbReference type="InterPro" id="IPR044034">
    <property type="entry name" value="NAC-like_UBA"/>
</dbReference>
<dbReference type="EnsemblProtists" id="EOD33263">
    <property type="protein sequence ID" value="EOD33263"/>
    <property type="gene ID" value="EMIHUDRAFT_421007"/>
</dbReference>
<dbReference type="PANTHER" id="PTHR21713">
    <property type="entry name" value="NASCENT POLYPEPTIDE ASSOCIATED COMPLEX ALPHA SUBUNIT-RELATED"/>
    <property type="match status" value="1"/>
</dbReference>
<evidence type="ECO:0000259" key="2">
    <source>
        <dbReference type="Pfam" id="PF19026"/>
    </source>
</evidence>